<dbReference type="GO" id="GO:0051698">
    <property type="term" value="F:saccharopine oxidase activity"/>
    <property type="evidence" value="ECO:0007669"/>
    <property type="project" value="TreeGrafter"/>
</dbReference>
<dbReference type="EMBL" id="JAWDJX010000044">
    <property type="protein sequence ID" value="KAK3048874.1"/>
    <property type="molecule type" value="Genomic_DNA"/>
</dbReference>
<dbReference type="AlphaFoldDB" id="A0AAJ0DFG1"/>
<accession>A0AAJ0DFG1</accession>
<organism evidence="8 9">
    <name type="scientific">Extremus antarcticus</name>
    <dbReference type="NCBI Taxonomy" id="702011"/>
    <lineage>
        <taxon>Eukaryota</taxon>
        <taxon>Fungi</taxon>
        <taxon>Dikarya</taxon>
        <taxon>Ascomycota</taxon>
        <taxon>Pezizomycotina</taxon>
        <taxon>Dothideomycetes</taxon>
        <taxon>Dothideomycetidae</taxon>
        <taxon>Mycosphaerellales</taxon>
        <taxon>Extremaceae</taxon>
        <taxon>Extremus</taxon>
    </lineage>
</organism>
<evidence type="ECO:0000256" key="6">
    <source>
        <dbReference type="SAM" id="MobiDB-lite"/>
    </source>
</evidence>
<gene>
    <name evidence="8" type="ORF">LTR09_009769</name>
</gene>
<evidence type="ECO:0000313" key="9">
    <source>
        <dbReference type="Proteomes" id="UP001271007"/>
    </source>
</evidence>
<dbReference type="GO" id="GO:0050660">
    <property type="term" value="F:flavin adenine dinucleotide binding"/>
    <property type="evidence" value="ECO:0007669"/>
    <property type="project" value="InterPro"/>
</dbReference>
<keyword evidence="9" id="KW-1185">Reference proteome</keyword>
<proteinExistence type="inferred from homology"/>
<dbReference type="SUPFAM" id="SSF51905">
    <property type="entry name" value="FAD/NAD(P)-binding domain"/>
    <property type="match status" value="1"/>
</dbReference>
<evidence type="ECO:0000256" key="4">
    <source>
        <dbReference type="ARBA" id="ARBA00022827"/>
    </source>
</evidence>
<reference evidence="8" key="1">
    <citation type="submission" date="2023-04" db="EMBL/GenBank/DDBJ databases">
        <title>Black Yeasts Isolated from many extreme environments.</title>
        <authorList>
            <person name="Coleine C."/>
            <person name="Stajich J.E."/>
            <person name="Selbmann L."/>
        </authorList>
    </citation>
    <scope>NUCLEOTIDE SEQUENCE</scope>
    <source>
        <strain evidence="8">CCFEE 5312</strain>
    </source>
</reference>
<dbReference type="GO" id="GO:0008115">
    <property type="term" value="F:sarcosine oxidase activity"/>
    <property type="evidence" value="ECO:0007669"/>
    <property type="project" value="TreeGrafter"/>
</dbReference>
<dbReference type="InterPro" id="IPR006076">
    <property type="entry name" value="FAD-dep_OxRdtase"/>
</dbReference>
<protein>
    <recommendedName>
        <fullName evidence="7">FAD dependent oxidoreductase domain-containing protein</fullName>
    </recommendedName>
</protein>
<evidence type="ECO:0000256" key="1">
    <source>
        <dbReference type="ARBA" id="ARBA00001974"/>
    </source>
</evidence>
<comment type="cofactor">
    <cofactor evidence="1">
        <name>FAD</name>
        <dbReference type="ChEBI" id="CHEBI:57692"/>
    </cofactor>
</comment>
<evidence type="ECO:0000259" key="7">
    <source>
        <dbReference type="Pfam" id="PF01266"/>
    </source>
</evidence>
<keyword evidence="5" id="KW-0560">Oxidoreductase</keyword>
<feature type="compositionally biased region" description="Basic and acidic residues" evidence="6">
    <location>
        <begin position="403"/>
        <end position="419"/>
    </location>
</feature>
<keyword evidence="3" id="KW-0285">Flavoprotein</keyword>
<evidence type="ECO:0000313" key="8">
    <source>
        <dbReference type="EMBL" id="KAK3048874.1"/>
    </source>
</evidence>
<dbReference type="Pfam" id="PF01266">
    <property type="entry name" value="DAO"/>
    <property type="match status" value="1"/>
</dbReference>
<name>A0AAJ0DFG1_9PEZI</name>
<dbReference type="PANTHER" id="PTHR10961">
    <property type="entry name" value="PEROXISOMAL SARCOSINE OXIDASE"/>
    <property type="match status" value="1"/>
</dbReference>
<keyword evidence="4" id="KW-0274">FAD</keyword>
<dbReference type="PANTHER" id="PTHR10961:SF37">
    <property type="entry name" value="FAD DEPENDENT OXIDOREDUCTASE DOMAIN-CONTAINING PROTEIN"/>
    <property type="match status" value="1"/>
</dbReference>
<comment type="similarity">
    <text evidence="2">Belongs to the MSOX/MTOX family.</text>
</comment>
<evidence type="ECO:0000256" key="5">
    <source>
        <dbReference type="ARBA" id="ARBA00023002"/>
    </source>
</evidence>
<dbReference type="Gene3D" id="3.30.9.10">
    <property type="entry name" value="D-Amino Acid Oxidase, subunit A, domain 2"/>
    <property type="match status" value="1"/>
</dbReference>
<evidence type="ECO:0000256" key="3">
    <source>
        <dbReference type="ARBA" id="ARBA00022630"/>
    </source>
</evidence>
<dbReference type="Gene3D" id="3.50.50.60">
    <property type="entry name" value="FAD/NAD(P)-binding domain"/>
    <property type="match status" value="1"/>
</dbReference>
<dbReference type="Proteomes" id="UP001271007">
    <property type="component" value="Unassembled WGS sequence"/>
</dbReference>
<comment type="caution">
    <text evidence="8">The sequence shown here is derived from an EMBL/GenBank/DDBJ whole genome shotgun (WGS) entry which is preliminary data.</text>
</comment>
<feature type="region of interest" description="Disordered" evidence="6">
    <location>
        <begin position="403"/>
        <end position="435"/>
    </location>
</feature>
<dbReference type="InterPro" id="IPR036188">
    <property type="entry name" value="FAD/NAD-bd_sf"/>
</dbReference>
<sequence>MADREPTILIIGAGTFGTSTAYHLAKTYNDPSKVTIIDRAPSPPKPAASVDINRIIRPDYPSALYCNLAWEAIHSWFWGIELQEFFKQVGGVMVYESEAKADEVRQVFKRRGYDQTEAMELGELERSGRGKGVLEGTATEGMGDAYWNPDAGWVNAAKATASYMHEAQKYGVQRVVTEVEELLYEEGRVAGVKLADGRKLTADKVILASGAWTSSLLSPLEDHLNSAEPDRIERQIRATGAVSAYYRATDSEISQLHKAPVIVYGDLGQVIPASAENLMTKYTNSKTMFINTVTTASGHKISVPAKGSQYDVPEALKRETEELITTKVMPQFAKGREADHWRICWDARTPTQDWLMCRHPDERLGGLYLAVGGSFQGYKFLPNAGKYMLNVLNGKSNGEEKDRAWAWKKDGDESGHPTRELTSFDQEEEKPRARL</sequence>
<dbReference type="InterPro" id="IPR045170">
    <property type="entry name" value="MTOX"/>
</dbReference>
<evidence type="ECO:0000256" key="2">
    <source>
        <dbReference type="ARBA" id="ARBA00010989"/>
    </source>
</evidence>
<feature type="domain" description="FAD dependent oxidoreductase" evidence="7">
    <location>
        <begin position="8"/>
        <end position="388"/>
    </location>
</feature>